<dbReference type="CDD" id="cd00995">
    <property type="entry name" value="PBP2_NikA_DppA_OppA_like"/>
    <property type="match status" value="1"/>
</dbReference>
<evidence type="ECO:0000256" key="2">
    <source>
        <dbReference type="ARBA" id="ARBA00022448"/>
    </source>
</evidence>
<dbReference type="Gene3D" id="3.10.105.10">
    <property type="entry name" value="Dipeptide-binding Protein, Domain 3"/>
    <property type="match status" value="1"/>
</dbReference>
<accession>A0A212J1W0</accession>
<dbReference type="Gene3D" id="3.40.190.10">
    <property type="entry name" value="Periplasmic binding protein-like II"/>
    <property type="match status" value="1"/>
</dbReference>
<protein>
    <submittedName>
        <fullName evidence="7">Putative ABC-type dipeptide transport system, periplasmic component</fullName>
    </submittedName>
</protein>
<dbReference type="GO" id="GO:0043190">
    <property type="term" value="C:ATP-binding cassette (ABC) transporter complex"/>
    <property type="evidence" value="ECO:0007669"/>
    <property type="project" value="InterPro"/>
</dbReference>
<evidence type="ECO:0000313" key="7">
    <source>
        <dbReference type="EMBL" id="SBV93185.1"/>
    </source>
</evidence>
<sequence>MKFEKKRTLSLITAILTVILIFSFTGCAPAAPTATPGSAVPSTPATTSGTPTTSKVINIGITNDPATVNPLAANNVFASTASRLLFLPLAALNEDLGFTYQLAESITTEDNQLFTVKLNPNVKWTDGNPVTTDDVLFSLGIYTNPDVGAQSPSTYNTIVGTDNAGLNISGSEVPEGAKKVDDTTLTIETKYPITLDIFNLTVGQSLRTLPKHILGQEDPKSIIKSAFLQAPNVTNGPFTFKEYVAGQYLSYEANEDYYLGAPKINTLNFKILSGTQITAQLESGEIDMNFPLVGNIPYDDYERVRSLANVRTEEGIPSNVQVLFINSQVVDNVKVRQAMSLAIDRDSILQNILKGDGYITKTPVTNRIQYWNEEAAAPEYDIEKAKQLLAESGWDLSKELVFSVPTGNTTREKVGTIIAESLKSIGLNVTIQKADLATTLGNVQKSNYDLSIIGMPDVPLNIISYLRVYASTKYTWTQYSNPVADGLVDTILSSVDDQVLKSSYLELQQLIADEVPVAGLYSEHALRAINKRVTYGELKEYGALLDVEKWDVE</sequence>
<dbReference type="InterPro" id="IPR039424">
    <property type="entry name" value="SBP_5"/>
</dbReference>
<feature type="domain" description="Solute-binding protein family 5" evidence="6">
    <location>
        <begin position="99"/>
        <end position="470"/>
    </location>
</feature>
<dbReference type="PANTHER" id="PTHR30290:SF9">
    <property type="entry name" value="OLIGOPEPTIDE-BINDING PROTEIN APPA"/>
    <property type="match status" value="1"/>
</dbReference>
<feature type="signal peptide" evidence="5">
    <location>
        <begin position="1"/>
        <end position="30"/>
    </location>
</feature>
<name>A0A212J1W0_9FIRM</name>
<dbReference type="Gene3D" id="3.90.76.10">
    <property type="entry name" value="Dipeptide-binding Protein, Domain 1"/>
    <property type="match status" value="1"/>
</dbReference>
<dbReference type="EMBL" id="FLUN01000001">
    <property type="protein sequence ID" value="SBV93185.1"/>
    <property type="molecule type" value="Genomic_DNA"/>
</dbReference>
<dbReference type="PANTHER" id="PTHR30290">
    <property type="entry name" value="PERIPLASMIC BINDING COMPONENT OF ABC TRANSPORTER"/>
    <property type="match status" value="1"/>
</dbReference>
<dbReference type="PIRSF" id="PIRSF002741">
    <property type="entry name" value="MppA"/>
    <property type="match status" value="1"/>
</dbReference>
<comment type="similarity">
    <text evidence="1">Belongs to the bacterial solute-binding protein 5 family.</text>
</comment>
<dbReference type="InterPro" id="IPR000914">
    <property type="entry name" value="SBP_5_dom"/>
</dbReference>
<dbReference type="GO" id="GO:1904680">
    <property type="term" value="F:peptide transmembrane transporter activity"/>
    <property type="evidence" value="ECO:0007669"/>
    <property type="project" value="TreeGrafter"/>
</dbReference>
<feature type="region of interest" description="Disordered" evidence="4">
    <location>
        <begin position="33"/>
        <end position="52"/>
    </location>
</feature>
<dbReference type="PROSITE" id="PS51257">
    <property type="entry name" value="PROKAR_LIPOPROTEIN"/>
    <property type="match status" value="1"/>
</dbReference>
<evidence type="ECO:0000256" key="4">
    <source>
        <dbReference type="SAM" id="MobiDB-lite"/>
    </source>
</evidence>
<evidence type="ECO:0000256" key="3">
    <source>
        <dbReference type="ARBA" id="ARBA00022729"/>
    </source>
</evidence>
<dbReference type="Pfam" id="PF00496">
    <property type="entry name" value="SBP_bac_5"/>
    <property type="match status" value="1"/>
</dbReference>
<keyword evidence="2" id="KW-0813">Transport</keyword>
<dbReference type="SUPFAM" id="SSF53850">
    <property type="entry name" value="Periplasmic binding protein-like II"/>
    <property type="match status" value="1"/>
</dbReference>
<dbReference type="InterPro" id="IPR030678">
    <property type="entry name" value="Peptide/Ni-bd"/>
</dbReference>
<evidence type="ECO:0000256" key="5">
    <source>
        <dbReference type="SAM" id="SignalP"/>
    </source>
</evidence>
<proteinExistence type="inferred from homology"/>
<evidence type="ECO:0000256" key="1">
    <source>
        <dbReference type="ARBA" id="ARBA00005695"/>
    </source>
</evidence>
<organism evidence="7">
    <name type="scientific">uncultured Eubacteriales bacterium</name>
    <dbReference type="NCBI Taxonomy" id="172733"/>
    <lineage>
        <taxon>Bacteria</taxon>
        <taxon>Bacillati</taxon>
        <taxon>Bacillota</taxon>
        <taxon>Clostridia</taxon>
        <taxon>Eubacteriales</taxon>
        <taxon>environmental samples</taxon>
    </lineage>
</organism>
<reference evidence="7" key="1">
    <citation type="submission" date="2016-04" db="EMBL/GenBank/DDBJ databases">
        <authorList>
            <person name="Evans L.H."/>
            <person name="Alamgir A."/>
            <person name="Owens N."/>
            <person name="Weber N.D."/>
            <person name="Virtaneva K."/>
            <person name="Barbian K."/>
            <person name="Babar A."/>
            <person name="Rosenke K."/>
        </authorList>
    </citation>
    <scope>NUCLEOTIDE SEQUENCE</scope>
    <source>
        <strain evidence="7">86</strain>
    </source>
</reference>
<evidence type="ECO:0000259" key="6">
    <source>
        <dbReference type="Pfam" id="PF00496"/>
    </source>
</evidence>
<keyword evidence="3 5" id="KW-0732">Signal</keyword>
<feature type="chain" id="PRO_5013165976" evidence="5">
    <location>
        <begin position="31"/>
        <end position="553"/>
    </location>
</feature>
<dbReference type="AlphaFoldDB" id="A0A212J1W0"/>
<dbReference type="GO" id="GO:0015833">
    <property type="term" value="P:peptide transport"/>
    <property type="evidence" value="ECO:0007669"/>
    <property type="project" value="TreeGrafter"/>
</dbReference>
<dbReference type="GO" id="GO:0042597">
    <property type="term" value="C:periplasmic space"/>
    <property type="evidence" value="ECO:0007669"/>
    <property type="project" value="UniProtKB-ARBA"/>
</dbReference>
<gene>
    <name evidence="7" type="ORF">KL86CLO1_10347</name>
</gene>